<comment type="caution">
    <text evidence="1">The sequence shown here is derived from an EMBL/GenBank/DDBJ whole genome shotgun (WGS) entry which is preliminary data.</text>
</comment>
<evidence type="ECO:0000313" key="1">
    <source>
        <dbReference type="EMBL" id="KAL1563125.1"/>
    </source>
</evidence>
<name>A0ABD1I316_SALDI</name>
<evidence type="ECO:0000313" key="2">
    <source>
        <dbReference type="Proteomes" id="UP001567538"/>
    </source>
</evidence>
<dbReference type="EMBL" id="JBEAFC010000003">
    <property type="protein sequence ID" value="KAL1563125.1"/>
    <property type="molecule type" value="Genomic_DNA"/>
</dbReference>
<gene>
    <name evidence="1" type="ORF">AAHA92_05624</name>
</gene>
<dbReference type="AlphaFoldDB" id="A0ABD1I316"/>
<reference evidence="1 2" key="1">
    <citation type="submission" date="2024-06" db="EMBL/GenBank/DDBJ databases">
        <title>A chromosome level genome sequence of Diviner's sage (Salvia divinorum).</title>
        <authorList>
            <person name="Ford S.A."/>
            <person name="Ro D.-K."/>
            <person name="Ness R.W."/>
            <person name="Phillips M.A."/>
        </authorList>
    </citation>
    <scope>NUCLEOTIDE SEQUENCE [LARGE SCALE GENOMIC DNA]</scope>
    <source>
        <strain evidence="1">SAF-2024a</strain>
        <tissue evidence="1">Leaf</tissue>
    </source>
</reference>
<protein>
    <submittedName>
        <fullName evidence="1">Uncharacterized protein</fullName>
    </submittedName>
</protein>
<keyword evidence="2" id="KW-1185">Reference proteome</keyword>
<dbReference type="Proteomes" id="UP001567538">
    <property type="component" value="Unassembled WGS sequence"/>
</dbReference>
<sequence>MLLMHVSCKQEALLNSKSLPDQKSIFFYFFKLAMNGLLFDCFNPNSNPAYIPAKQLRNLQFLNMNSDSRCFYIIKFILSLLFVNCNTLLQKSAKKDILFLEAGRGDELLHLKFKFPSFDEFRRIRDDSCNLKLSSSALIE</sequence>
<proteinExistence type="predicted"/>
<accession>A0ABD1I316</accession>
<organism evidence="1 2">
    <name type="scientific">Salvia divinorum</name>
    <name type="common">Maria pastora</name>
    <name type="synonym">Diviner's sage</name>
    <dbReference type="NCBI Taxonomy" id="28513"/>
    <lineage>
        <taxon>Eukaryota</taxon>
        <taxon>Viridiplantae</taxon>
        <taxon>Streptophyta</taxon>
        <taxon>Embryophyta</taxon>
        <taxon>Tracheophyta</taxon>
        <taxon>Spermatophyta</taxon>
        <taxon>Magnoliopsida</taxon>
        <taxon>eudicotyledons</taxon>
        <taxon>Gunneridae</taxon>
        <taxon>Pentapetalae</taxon>
        <taxon>asterids</taxon>
        <taxon>lamiids</taxon>
        <taxon>Lamiales</taxon>
        <taxon>Lamiaceae</taxon>
        <taxon>Nepetoideae</taxon>
        <taxon>Mentheae</taxon>
        <taxon>Salviinae</taxon>
        <taxon>Salvia</taxon>
        <taxon>Salvia subgen. Calosphace</taxon>
    </lineage>
</organism>